<evidence type="ECO:0000256" key="1">
    <source>
        <dbReference type="SAM" id="MobiDB-lite"/>
    </source>
</evidence>
<dbReference type="Proteomes" id="UP000436858">
    <property type="component" value="Unassembled WGS sequence"/>
</dbReference>
<gene>
    <name evidence="2" type="ORF">GAN91_16185</name>
</gene>
<feature type="compositionally biased region" description="Polar residues" evidence="1">
    <location>
        <begin position="232"/>
        <end position="253"/>
    </location>
</feature>
<dbReference type="AlphaFoldDB" id="A0A6I0SQ59"/>
<proteinExistence type="predicted"/>
<sequence length="272" mass="30138">MMNKDLSYCIVLSSEQLSYLAGSKYGIDRMKILNRLIEATVLEQTEYSKKGFAMTLQVGQAALSEVELSCKLGYDKKTISRVIDKMNQLGIVASVQSNRTSIHTQKCVSAWMLDGKRIDNPFYVRMKNRKDGNEKTANRPYNNSILPMKQQHILESNAEANCPTQTQTDNTAVSDETYSPDLSTSPTSSETPVTAYDDKNRNGYDELKAETNNHELLHTPTTTSGYEIAGNGSDNDAAQVNSTSAYPTTTLASPQPLAEEEPTNDQGNDWQL</sequence>
<feature type="compositionally biased region" description="Polar residues" evidence="1">
    <location>
        <begin position="163"/>
        <end position="176"/>
    </location>
</feature>
<feature type="compositionally biased region" description="Basic and acidic residues" evidence="1">
    <location>
        <begin position="196"/>
        <end position="217"/>
    </location>
</feature>
<dbReference type="RefSeq" id="WP_011108564.1">
    <property type="nucleotide sequence ID" value="NZ_CAXSNJ010000001.1"/>
</dbReference>
<dbReference type="EMBL" id="WCRY01000015">
    <property type="protein sequence ID" value="KAB4480136.1"/>
    <property type="molecule type" value="Genomic_DNA"/>
</dbReference>
<name>A0A6I0SQ59_BACT4</name>
<evidence type="ECO:0000313" key="2">
    <source>
        <dbReference type="EMBL" id="KAB4480136.1"/>
    </source>
</evidence>
<evidence type="ECO:0000313" key="3">
    <source>
        <dbReference type="Proteomes" id="UP000436858"/>
    </source>
</evidence>
<feature type="region of interest" description="Disordered" evidence="1">
    <location>
        <begin position="163"/>
        <end position="272"/>
    </location>
</feature>
<protein>
    <submittedName>
        <fullName evidence="2">Uncharacterized protein</fullName>
    </submittedName>
</protein>
<accession>A0A6I0SQ59</accession>
<organism evidence="2 3">
    <name type="scientific">Bacteroides thetaiotaomicron</name>
    <dbReference type="NCBI Taxonomy" id="818"/>
    <lineage>
        <taxon>Bacteria</taxon>
        <taxon>Pseudomonadati</taxon>
        <taxon>Bacteroidota</taxon>
        <taxon>Bacteroidia</taxon>
        <taxon>Bacteroidales</taxon>
        <taxon>Bacteroidaceae</taxon>
        <taxon>Bacteroides</taxon>
    </lineage>
</organism>
<feature type="compositionally biased region" description="Low complexity" evidence="1">
    <location>
        <begin position="177"/>
        <end position="194"/>
    </location>
</feature>
<comment type="caution">
    <text evidence="2">The sequence shown here is derived from an EMBL/GenBank/DDBJ whole genome shotgun (WGS) entry which is preliminary data.</text>
</comment>
<reference evidence="2 3" key="1">
    <citation type="journal article" date="2019" name="Nat. Med.">
        <title>A library of human gut bacterial isolates paired with longitudinal multiomics data enables mechanistic microbiome research.</title>
        <authorList>
            <person name="Poyet M."/>
            <person name="Groussin M."/>
            <person name="Gibbons S.M."/>
            <person name="Avila-Pacheco J."/>
            <person name="Jiang X."/>
            <person name="Kearney S.M."/>
            <person name="Perrotta A.R."/>
            <person name="Berdy B."/>
            <person name="Zhao S."/>
            <person name="Lieberman T.D."/>
            <person name="Swanson P.K."/>
            <person name="Smith M."/>
            <person name="Roesemann S."/>
            <person name="Alexander J.E."/>
            <person name="Rich S.A."/>
            <person name="Livny J."/>
            <person name="Vlamakis H."/>
            <person name="Clish C."/>
            <person name="Bullock K."/>
            <person name="Deik A."/>
            <person name="Scott J."/>
            <person name="Pierce K.A."/>
            <person name="Xavier R.J."/>
            <person name="Alm E.J."/>
        </authorList>
    </citation>
    <scope>NUCLEOTIDE SEQUENCE [LARGE SCALE GENOMIC DNA]</scope>
    <source>
        <strain evidence="2 3">BIOML-A162</strain>
    </source>
</reference>
<dbReference type="GeneID" id="96090675"/>